<evidence type="ECO:0000313" key="2">
    <source>
        <dbReference type="EMBL" id="OGC92851.1"/>
    </source>
</evidence>
<dbReference type="EMBL" id="MEXH01000005">
    <property type="protein sequence ID" value="OGC92851.1"/>
    <property type="molecule type" value="Genomic_DNA"/>
</dbReference>
<comment type="caution">
    <text evidence="2">The sequence shown here is derived from an EMBL/GenBank/DDBJ whole genome shotgun (WGS) entry which is preliminary data.</text>
</comment>
<keyword evidence="1" id="KW-1133">Transmembrane helix</keyword>
<proteinExistence type="predicted"/>
<keyword evidence="1" id="KW-0472">Membrane</keyword>
<evidence type="ECO:0000256" key="1">
    <source>
        <dbReference type="SAM" id="Phobius"/>
    </source>
</evidence>
<sequence length="171" mass="18922">MINFVSVDEKNQARWEQIRKTTRVVTTGVLVVYLVALAGWTGWWLYLLTRETAVSADVRSLTAQANSLAKEEVLVRQIEARVGIVDEAISKRGEAAGDLDRVISDMVTIDGWSYREGASEVLDIESMSADEMEVYEEGLRQVFPGLKVSGVTWNERTGWGANLVLKGGGDK</sequence>
<organism evidence="2 3">
    <name type="scientific">Candidatus Amesbacteria bacterium RIFCSPHIGHO2_01_FULL_48_32b</name>
    <dbReference type="NCBI Taxonomy" id="1797253"/>
    <lineage>
        <taxon>Bacteria</taxon>
        <taxon>Candidatus Amesiibacteriota</taxon>
    </lineage>
</organism>
<gene>
    <name evidence="2" type="ORF">A2876_01600</name>
</gene>
<name>A0A1F4YFZ2_9BACT</name>
<feature type="transmembrane region" description="Helical" evidence="1">
    <location>
        <begin position="24"/>
        <end position="46"/>
    </location>
</feature>
<accession>A0A1F4YFZ2</accession>
<dbReference type="AlphaFoldDB" id="A0A1F4YFZ2"/>
<reference evidence="2 3" key="1">
    <citation type="journal article" date="2016" name="Nat. Commun.">
        <title>Thousands of microbial genomes shed light on interconnected biogeochemical processes in an aquifer system.</title>
        <authorList>
            <person name="Anantharaman K."/>
            <person name="Brown C.T."/>
            <person name="Hug L.A."/>
            <person name="Sharon I."/>
            <person name="Castelle C.J."/>
            <person name="Probst A.J."/>
            <person name="Thomas B.C."/>
            <person name="Singh A."/>
            <person name="Wilkins M.J."/>
            <person name="Karaoz U."/>
            <person name="Brodie E.L."/>
            <person name="Williams K.H."/>
            <person name="Hubbard S.S."/>
            <person name="Banfield J.F."/>
        </authorList>
    </citation>
    <scope>NUCLEOTIDE SEQUENCE [LARGE SCALE GENOMIC DNA]</scope>
</reference>
<evidence type="ECO:0000313" key="3">
    <source>
        <dbReference type="Proteomes" id="UP000178176"/>
    </source>
</evidence>
<dbReference type="Proteomes" id="UP000178176">
    <property type="component" value="Unassembled WGS sequence"/>
</dbReference>
<keyword evidence="1" id="KW-0812">Transmembrane</keyword>
<protein>
    <submittedName>
        <fullName evidence="2">Uncharacterized protein</fullName>
    </submittedName>
</protein>